<protein>
    <submittedName>
        <fullName evidence="1">Uncharacterized protein</fullName>
    </submittedName>
</protein>
<accession>A0A1G5ZWI0</accession>
<dbReference type="Proteomes" id="UP000198588">
    <property type="component" value="Unassembled WGS sequence"/>
</dbReference>
<reference evidence="1 2" key="1">
    <citation type="submission" date="2016-10" db="EMBL/GenBank/DDBJ databases">
        <authorList>
            <person name="de Groot N.N."/>
        </authorList>
    </citation>
    <scope>NUCLEOTIDE SEQUENCE [LARGE SCALE GENOMIC DNA]</scope>
    <source>
        <strain evidence="1 2">CGMCC 1.12097</strain>
    </source>
</reference>
<dbReference type="EMBL" id="FMXM01000037">
    <property type="protein sequence ID" value="SDA98980.1"/>
    <property type="molecule type" value="Genomic_DNA"/>
</dbReference>
<name>A0A1G5ZWI0_9HYPH</name>
<organism evidence="1 2">
    <name type="scientific">Mesorhizobium qingshengii</name>
    <dbReference type="NCBI Taxonomy" id="1165689"/>
    <lineage>
        <taxon>Bacteria</taxon>
        <taxon>Pseudomonadati</taxon>
        <taxon>Pseudomonadota</taxon>
        <taxon>Alphaproteobacteria</taxon>
        <taxon>Hyphomicrobiales</taxon>
        <taxon>Phyllobacteriaceae</taxon>
        <taxon>Mesorhizobium</taxon>
    </lineage>
</organism>
<evidence type="ECO:0000313" key="1">
    <source>
        <dbReference type="EMBL" id="SDA98980.1"/>
    </source>
</evidence>
<evidence type="ECO:0000313" key="2">
    <source>
        <dbReference type="Proteomes" id="UP000198588"/>
    </source>
</evidence>
<gene>
    <name evidence="1" type="ORF">SAMN02927914_06407</name>
</gene>
<dbReference type="AlphaFoldDB" id="A0A1G5ZWI0"/>
<proteinExistence type="predicted"/>
<dbReference type="STRING" id="1165689.SAMN02927914_06407"/>
<dbReference type="RefSeq" id="WP_167365329.1">
    <property type="nucleotide sequence ID" value="NZ_FMXM01000037.1"/>
</dbReference>
<sequence>MMTAMGHELAVYQTVVGKDEDAIRLRSIGLSPISFLRGHSYISATSRNRISVRTE</sequence>